<evidence type="ECO:0000313" key="2">
    <source>
        <dbReference type="Proteomes" id="UP001237642"/>
    </source>
</evidence>
<dbReference type="AlphaFoldDB" id="A0AAD8GW91"/>
<dbReference type="EMBL" id="JAUIZM010000011">
    <property type="protein sequence ID" value="KAK1355779.1"/>
    <property type="molecule type" value="Genomic_DNA"/>
</dbReference>
<comment type="caution">
    <text evidence="1">The sequence shown here is derived from an EMBL/GenBank/DDBJ whole genome shotgun (WGS) entry which is preliminary data.</text>
</comment>
<reference evidence="1" key="1">
    <citation type="submission" date="2023-02" db="EMBL/GenBank/DDBJ databases">
        <title>Genome of toxic invasive species Heracleum sosnowskyi carries increased number of genes despite the absence of recent whole-genome duplications.</title>
        <authorList>
            <person name="Schelkunov M."/>
            <person name="Shtratnikova V."/>
            <person name="Makarenko M."/>
            <person name="Klepikova A."/>
            <person name="Omelchenko D."/>
            <person name="Novikova G."/>
            <person name="Obukhova E."/>
            <person name="Bogdanov V."/>
            <person name="Penin A."/>
            <person name="Logacheva M."/>
        </authorList>
    </citation>
    <scope>NUCLEOTIDE SEQUENCE</scope>
    <source>
        <strain evidence="1">Hsosn_3</strain>
        <tissue evidence="1">Leaf</tissue>
    </source>
</reference>
<evidence type="ECO:0000313" key="1">
    <source>
        <dbReference type="EMBL" id="KAK1355779.1"/>
    </source>
</evidence>
<protein>
    <submittedName>
        <fullName evidence="1">Uncharacterized protein</fullName>
    </submittedName>
</protein>
<sequence>MSEVTVLLNSMDGMMELPRSYLDKQLQLLATSAYPDMTYPVHATLWDQYVRMAGDMATNLLQTYKKVITEVLIGFASKGSQEKEIYLFCSLRVFDCCDGIGKKSVFFLDIGDELVVDVGSMRVRQDWD</sequence>
<gene>
    <name evidence="1" type="ORF">POM88_049035</name>
</gene>
<accession>A0AAD8GW91</accession>
<keyword evidence="2" id="KW-1185">Reference proteome</keyword>
<dbReference type="Proteomes" id="UP001237642">
    <property type="component" value="Unassembled WGS sequence"/>
</dbReference>
<proteinExistence type="predicted"/>
<reference evidence="1" key="2">
    <citation type="submission" date="2023-05" db="EMBL/GenBank/DDBJ databases">
        <authorList>
            <person name="Schelkunov M.I."/>
        </authorList>
    </citation>
    <scope>NUCLEOTIDE SEQUENCE</scope>
    <source>
        <strain evidence="1">Hsosn_3</strain>
        <tissue evidence="1">Leaf</tissue>
    </source>
</reference>
<organism evidence="1 2">
    <name type="scientific">Heracleum sosnowskyi</name>
    <dbReference type="NCBI Taxonomy" id="360622"/>
    <lineage>
        <taxon>Eukaryota</taxon>
        <taxon>Viridiplantae</taxon>
        <taxon>Streptophyta</taxon>
        <taxon>Embryophyta</taxon>
        <taxon>Tracheophyta</taxon>
        <taxon>Spermatophyta</taxon>
        <taxon>Magnoliopsida</taxon>
        <taxon>eudicotyledons</taxon>
        <taxon>Gunneridae</taxon>
        <taxon>Pentapetalae</taxon>
        <taxon>asterids</taxon>
        <taxon>campanulids</taxon>
        <taxon>Apiales</taxon>
        <taxon>Apiaceae</taxon>
        <taxon>Apioideae</taxon>
        <taxon>apioid superclade</taxon>
        <taxon>Tordylieae</taxon>
        <taxon>Tordyliinae</taxon>
        <taxon>Heracleum</taxon>
    </lineage>
</organism>
<name>A0AAD8GW91_9APIA</name>